<feature type="compositionally biased region" description="Basic and acidic residues" evidence="1">
    <location>
        <begin position="21"/>
        <end position="38"/>
    </location>
</feature>
<feature type="region of interest" description="Disordered" evidence="1">
    <location>
        <begin position="1"/>
        <end position="47"/>
    </location>
</feature>
<evidence type="ECO:0000313" key="3">
    <source>
        <dbReference type="Proteomes" id="UP001327957"/>
    </source>
</evidence>
<comment type="caution">
    <text evidence="2">The sequence shown here is derived from an EMBL/GenBank/DDBJ whole genome shotgun (WGS) entry which is preliminary data.</text>
</comment>
<proteinExistence type="predicted"/>
<gene>
    <name evidence="2" type="ORF">QIS74_02148</name>
</gene>
<dbReference type="EMBL" id="JASAOK010000002">
    <property type="protein sequence ID" value="KAK6226101.1"/>
    <property type="molecule type" value="Genomic_DNA"/>
</dbReference>
<name>A0AAV9TUZ7_9PEZI</name>
<accession>A0AAV9TUZ7</accession>
<sequence>MTSTSNMSVINGDPSSGRTADSNETRRVQDERLQRFVGDDETPNLMIPYMTTSSKKSVAKHKKKTAKKINEIMSKVQR</sequence>
<dbReference type="Proteomes" id="UP001327957">
    <property type="component" value="Unassembled WGS sequence"/>
</dbReference>
<reference evidence="2 3" key="1">
    <citation type="submission" date="2023-04" db="EMBL/GenBank/DDBJ databases">
        <title>Colletotrichum tabacum stain YC1 causing leaf anthracnose on Nicotiana tabacum(L.) cv.</title>
        <authorList>
            <person name="Ji Z."/>
            <person name="Wang M."/>
            <person name="Zhang J."/>
            <person name="Wang N."/>
            <person name="Zhou Z."/>
        </authorList>
    </citation>
    <scope>NUCLEOTIDE SEQUENCE [LARGE SCALE GENOMIC DNA]</scope>
    <source>
        <strain evidence="2 3">YC1</strain>
    </source>
</reference>
<evidence type="ECO:0000313" key="2">
    <source>
        <dbReference type="EMBL" id="KAK6226101.1"/>
    </source>
</evidence>
<protein>
    <submittedName>
        <fullName evidence="2">Uncharacterized protein</fullName>
    </submittedName>
</protein>
<feature type="compositionally biased region" description="Polar residues" evidence="1">
    <location>
        <begin position="1"/>
        <end position="20"/>
    </location>
</feature>
<organism evidence="2 3">
    <name type="scientific">Colletotrichum tabaci</name>
    <dbReference type="NCBI Taxonomy" id="1209068"/>
    <lineage>
        <taxon>Eukaryota</taxon>
        <taxon>Fungi</taxon>
        <taxon>Dikarya</taxon>
        <taxon>Ascomycota</taxon>
        <taxon>Pezizomycotina</taxon>
        <taxon>Sordariomycetes</taxon>
        <taxon>Hypocreomycetidae</taxon>
        <taxon>Glomerellales</taxon>
        <taxon>Glomerellaceae</taxon>
        <taxon>Colletotrichum</taxon>
        <taxon>Colletotrichum destructivum species complex</taxon>
    </lineage>
</organism>
<dbReference type="AlphaFoldDB" id="A0AAV9TUZ7"/>
<keyword evidence="3" id="KW-1185">Reference proteome</keyword>
<evidence type="ECO:0000256" key="1">
    <source>
        <dbReference type="SAM" id="MobiDB-lite"/>
    </source>
</evidence>